<feature type="transmembrane region" description="Helical" evidence="1">
    <location>
        <begin position="283"/>
        <end position="305"/>
    </location>
</feature>
<keyword evidence="1" id="KW-0472">Membrane</keyword>
<feature type="transmembrane region" description="Helical" evidence="1">
    <location>
        <begin position="246"/>
        <end position="271"/>
    </location>
</feature>
<reference evidence="2 3" key="1">
    <citation type="submission" date="2020-08" db="EMBL/GenBank/DDBJ databases">
        <title>Above-ground endophytic microbial communities from plants in different locations in the United States.</title>
        <authorList>
            <person name="Frank C."/>
        </authorList>
    </citation>
    <scope>NUCLEOTIDE SEQUENCE [LARGE SCALE GENOMIC DNA]</scope>
    <source>
        <strain evidence="2 3">WP4_2_2</strain>
    </source>
</reference>
<evidence type="ECO:0000313" key="3">
    <source>
        <dbReference type="Proteomes" id="UP000571554"/>
    </source>
</evidence>
<accession>A0A7W9U482</accession>
<keyword evidence="1" id="KW-0812">Transmembrane</keyword>
<keyword evidence="3" id="KW-1185">Reference proteome</keyword>
<feature type="transmembrane region" description="Helical" evidence="1">
    <location>
        <begin position="152"/>
        <end position="172"/>
    </location>
</feature>
<comment type="caution">
    <text evidence="2">The sequence shown here is derived from an EMBL/GenBank/DDBJ whole genome shotgun (WGS) entry which is preliminary data.</text>
</comment>
<feature type="transmembrane region" description="Helical" evidence="1">
    <location>
        <begin position="119"/>
        <end position="140"/>
    </location>
</feature>
<name>A0A7W9U482_9BURK</name>
<feature type="transmembrane region" description="Helical" evidence="1">
    <location>
        <begin position="208"/>
        <end position="234"/>
    </location>
</feature>
<keyword evidence="1" id="KW-1133">Transmembrane helix</keyword>
<organism evidence="2 3">
    <name type="scientific">Paraburkholderia bannensis</name>
    <dbReference type="NCBI Taxonomy" id="765414"/>
    <lineage>
        <taxon>Bacteria</taxon>
        <taxon>Pseudomonadati</taxon>
        <taxon>Pseudomonadota</taxon>
        <taxon>Betaproteobacteria</taxon>
        <taxon>Burkholderiales</taxon>
        <taxon>Burkholderiaceae</taxon>
        <taxon>Paraburkholderia</taxon>
    </lineage>
</organism>
<protein>
    <submittedName>
        <fullName evidence="2">Uncharacterized protein</fullName>
    </submittedName>
</protein>
<evidence type="ECO:0000256" key="1">
    <source>
        <dbReference type="SAM" id="Phobius"/>
    </source>
</evidence>
<dbReference type="Proteomes" id="UP000571554">
    <property type="component" value="Unassembled WGS sequence"/>
</dbReference>
<proteinExistence type="predicted"/>
<sequence length="365" mass="39055">MPVTIAVSVAMVWLICWPQLDGHYTGAGHTVVDVVPDGHETQVTFAADGLAQSPVPTGLGHAGRQEGVARGFAAVKFGQAIDGYTLEFRPLHGAGYELAGGCRRIALSKRSPLSLFVGAHPYLTILLATAGVLAIVGYLLNAKAEHEPQIIAPMWLAYFGAMSASVGVLLWAGQAGIFGFDGEPQTALARWILTAADALIDVNAEATYLLGLMAIVVVPQALAYLAAGVLSGAAQRPRYVVFTWRYISLFIAKGFFSASAVSLAVVMAGSWNGWLGPDILHVFGYALGSMCLLLVGVLVFATVPVTQPEPRPVSRVVRKVHKWMRRKLRKGKGDVARQLEREARSVAPEQHGILAATRRALRRGR</sequence>
<dbReference type="EMBL" id="JACHBW010000031">
    <property type="protein sequence ID" value="MBB6106727.1"/>
    <property type="molecule type" value="Genomic_DNA"/>
</dbReference>
<gene>
    <name evidence="2" type="ORF">F4827_006603</name>
</gene>
<evidence type="ECO:0000313" key="2">
    <source>
        <dbReference type="EMBL" id="MBB6106727.1"/>
    </source>
</evidence>
<dbReference type="RefSeq" id="WP_183732564.1">
    <property type="nucleotide sequence ID" value="NZ_JACHBW010000031.1"/>
</dbReference>
<dbReference type="AlphaFoldDB" id="A0A7W9U482"/>